<organism evidence="2 3">
    <name type="scientific">Microthlaspi erraticum</name>
    <dbReference type="NCBI Taxonomy" id="1685480"/>
    <lineage>
        <taxon>Eukaryota</taxon>
        <taxon>Viridiplantae</taxon>
        <taxon>Streptophyta</taxon>
        <taxon>Embryophyta</taxon>
        <taxon>Tracheophyta</taxon>
        <taxon>Spermatophyta</taxon>
        <taxon>Magnoliopsida</taxon>
        <taxon>eudicotyledons</taxon>
        <taxon>Gunneridae</taxon>
        <taxon>Pentapetalae</taxon>
        <taxon>rosids</taxon>
        <taxon>malvids</taxon>
        <taxon>Brassicales</taxon>
        <taxon>Brassicaceae</taxon>
        <taxon>Coluteocarpeae</taxon>
        <taxon>Microthlaspi</taxon>
    </lineage>
</organism>
<dbReference type="PANTHER" id="PTHR31111:SF130">
    <property type="entry name" value="F-BOX ASSOCIATED UBIQUITINATION EFFECTOR FAMILY PROTEIN"/>
    <property type="match status" value="1"/>
</dbReference>
<dbReference type="AlphaFoldDB" id="A0A6D2HM46"/>
<feature type="domain" description="F-box associated beta-propeller type 3" evidence="1">
    <location>
        <begin position="24"/>
        <end position="204"/>
    </location>
</feature>
<evidence type="ECO:0000313" key="3">
    <source>
        <dbReference type="Proteomes" id="UP000467841"/>
    </source>
</evidence>
<dbReference type="EMBL" id="CACVBM020000155">
    <property type="protein sequence ID" value="CAA7015246.1"/>
    <property type="molecule type" value="Genomic_DNA"/>
</dbReference>
<gene>
    <name evidence="2" type="ORF">MERR_LOCUS2481</name>
</gene>
<protein>
    <recommendedName>
        <fullName evidence="1">F-box associated beta-propeller type 3 domain-containing protein</fullName>
    </recommendedName>
</protein>
<proteinExistence type="predicted"/>
<evidence type="ECO:0000313" key="2">
    <source>
        <dbReference type="EMBL" id="CAA7015246.1"/>
    </source>
</evidence>
<dbReference type="InterPro" id="IPR017451">
    <property type="entry name" value="F-box-assoc_interact_dom"/>
</dbReference>
<keyword evidence="3" id="KW-1185">Reference proteome</keyword>
<reference evidence="2" key="1">
    <citation type="submission" date="2020-01" db="EMBL/GenBank/DDBJ databases">
        <authorList>
            <person name="Mishra B."/>
        </authorList>
    </citation>
    <scope>NUCLEOTIDE SEQUENCE [LARGE SCALE GENOMIC DNA]</scope>
</reference>
<evidence type="ECO:0000259" key="1">
    <source>
        <dbReference type="Pfam" id="PF08268"/>
    </source>
</evidence>
<sequence length="296" mass="33893">MGIKSIARFRCVSKLYASIHIRPRLLFALQRANDEVLIFSSPQPQPHQKQHEKSLVVAADFHMKISQDLCPVFRGLTSRLIYFCTETDEGEQPLIYNPITGEQASLPELSRYRKSYSFIGYGPIEKHFKVLFMAYPYCFEGGDHRIMTLGTGERSWRKITCILQHVPVSEGICIDGVLYYMGEENNCETSCQIVCFYVRTERVSTNRDGRIYVYTLPENEVFVCNVFVVGMTSTGEIVLSDRFTSKPLFYVFYFNPESNTLQTVQVRGVGGYHEAFEADCVVNAFVDYAVDSRFIT</sequence>
<dbReference type="InterPro" id="IPR013187">
    <property type="entry name" value="F-box-assoc_dom_typ3"/>
</dbReference>
<dbReference type="PANTHER" id="PTHR31111">
    <property type="entry name" value="BNAA05G37150D PROTEIN-RELATED"/>
    <property type="match status" value="1"/>
</dbReference>
<comment type="caution">
    <text evidence="2">The sequence shown here is derived from an EMBL/GenBank/DDBJ whole genome shotgun (WGS) entry which is preliminary data.</text>
</comment>
<dbReference type="Pfam" id="PF08268">
    <property type="entry name" value="FBA_3"/>
    <property type="match status" value="2"/>
</dbReference>
<accession>A0A6D2HM46</accession>
<dbReference type="Proteomes" id="UP000467841">
    <property type="component" value="Unassembled WGS sequence"/>
</dbReference>
<dbReference type="NCBIfam" id="TIGR01640">
    <property type="entry name" value="F_box_assoc_1"/>
    <property type="match status" value="1"/>
</dbReference>
<dbReference type="OrthoDB" id="1845276at2759"/>
<name>A0A6D2HM46_9BRAS</name>
<feature type="domain" description="F-box associated beta-propeller type 3" evidence="1">
    <location>
        <begin position="214"/>
        <end position="288"/>
    </location>
</feature>